<protein>
    <submittedName>
        <fullName evidence="3">PiggyBac transposase uribo2</fullName>
    </submittedName>
</protein>
<dbReference type="InterPro" id="IPR029526">
    <property type="entry name" value="PGBD"/>
</dbReference>
<feature type="domain" description="PiggyBac transposable element-derived protein" evidence="2">
    <location>
        <begin position="70"/>
        <end position="243"/>
    </location>
</feature>
<organism evidence="3 4">
    <name type="scientific">Plakobranchus ocellatus</name>
    <dbReference type="NCBI Taxonomy" id="259542"/>
    <lineage>
        <taxon>Eukaryota</taxon>
        <taxon>Metazoa</taxon>
        <taxon>Spiralia</taxon>
        <taxon>Lophotrochozoa</taxon>
        <taxon>Mollusca</taxon>
        <taxon>Gastropoda</taxon>
        <taxon>Heterobranchia</taxon>
        <taxon>Euthyneura</taxon>
        <taxon>Panpulmonata</taxon>
        <taxon>Sacoglossa</taxon>
        <taxon>Placobranchoidea</taxon>
        <taxon>Plakobranchidae</taxon>
        <taxon>Plakobranchus</taxon>
    </lineage>
</organism>
<comment type="caution">
    <text evidence="3">The sequence shown here is derived from an EMBL/GenBank/DDBJ whole genome shotgun (WGS) entry which is preliminary data.</text>
</comment>
<evidence type="ECO:0000256" key="1">
    <source>
        <dbReference type="SAM" id="MobiDB-lite"/>
    </source>
</evidence>
<proteinExistence type="predicted"/>
<feature type="region of interest" description="Disordered" evidence="1">
    <location>
        <begin position="1"/>
        <end position="26"/>
    </location>
</feature>
<accession>A0AAV4BKH2</accession>
<name>A0AAV4BKH2_9GAST</name>
<dbReference type="PANTHER" id="PTHR46599">
    <property type="entry name" value="PIGGYBAC TRANSPOSABLE ELEMENT-DERIVED PROTEIN 4"/>
    <property type="match status" value="1"/>
</dbReference>
<evidence type="ECO:0000313" key="4">
    <source>
        <dbReference type="Proteomes" id="UP000735302"/>
    </source>
</evidence>
<evidence type="ECO:0000313" key="3">
    <source>
        <dbReference type="EMBL" id="GFO19434.1"/>
    </source>
</evidence>
<sequence>MNQIFQSEELDDGSEVSSCEDENELRSRNNVLEGPNPWIRKYSPGDQSVPLLSFDGTFGPKNCPPLASPPIEYVYLFLALDFLACIVSHTNNYATHILINNRDNLGQHSICFKWRQTTIEEIKSFFAIIINMRLIRKPTRFAYWSTSDSQQTPWYAKVMPRMRFQLVLEFFHLTRANLPRAHQEGNDACDRFQPIIDQFNTPYRYHFNPRQNLSIDETFIGAKNRPQLIPYLPNKHHHKWGIKL</sequence>
<dbReference type="Proteomes" id="UP000735302">
    <property type="component" value="Unassembled WGS sequence"/>
</dbReference>
<gene>
    <name evidence="3" type="ORF">PoB_004593900</name>
</gene>
<dbReference type="EMBL" id="BLXT01005065">
    <property type="protein sequence ID" value="GFO19434.1"/>
    <property type="molecule type" value="Genomic_DNA"/>
</dbReference>
<reference evidence="3 4" key="1">
    <citation type="journal article" date="2021" name="Elife">
        <title>Chloroplast acquisition without the gene transfer in kleptoplastic sea slugs, Plakobranchus ocellatus.</title>
        <authorList>
            <person name="Maeda T."/>
            <person name="Takahashi S."/>
            <person name="Yoshida T."/>
            <person name="Shimamura S."/>
            <person name="Takaki Y."/>
            <person name="Nagai Y."/>
            <person name="Toyoda A."/>
            <person name="Suzuki Y."/>
            <person name="Arimoto A."/>
            <person name="Ishii H."/>
            <person name="Satoh N."/>
            <person name="Nishiyama T."/>
            <person name="Hasebe M."/>
            <person name="Maruyama T."/>
            <person name="Minagawa J."/>
            <person name="Obokata J."/>
            <person name="Shigenobu S."/>
        </authorList>
    </citation>
    <scope>NUCLEOTIDE SEQUENCE [LARGE SCALE GENOMIC DNA]</scope>
</reference>
<dbReference type="PANTHER" id="PTHR46599:SF3">
    <property type="entry name" value="PIGGYBAC TRANSPOSABLE ELEMENT-DERIVED PROTEIN 4"/>
    <property type="match status" value="1"/>
</dbReference>
<dbReference type="AlphaFoldDB" id="A0AAV4BKH2"/>
<evidence type="ECO:0000259" key="2">
    <source>
        <dbReference type="Pfam" id="PF13843"/>
    </source>
</evidence>
<keyword evidence="4" id="KW-1185">Reference proteome</keyword>
<feature type="compositionally biased region" description="Acidic residues" evidence="1">
    <location>
        <begin position="8"/>
        <end position="23"/>
    </location>
</feature>
<dbReference type="Pfam" id="PF13843">
    <property type="entry name" value="DDE_Tnp_1_7"/>
    <property type="match status" value="1"/>
</dbReference>